<dbReference type="RefSeq" id="WP_330091149.1">
    <property type="nucleotide sequence ID" value="NZ_JAUZMY010000007.1"/>
</dbReference>
<evidence type="ECO:0000313" key="1">
    <source>
        <dbReference type="EMBL" id="MEE2037349.1"/>
    </source>
</evidence>
<dbReference type="Proteomes" id="UP001356095">
    <property type="component" value="Unassembled WGS sequence"/>
</dbReference>
<sequence length="81" mass="9435">MPSPLTRVPPLVRAREASGYAYLLAWVETRAGLRARITWVEQYREEPYQWRWEVAEVPATRVTQMAGQSYQGVPRERRGSD</sequence>
<evidence type="ECO:0000313" key="2">
    <source>
        <dbReference type="Proteomes" id="UP001356095"/>
    </source>
</evidence>
<dbReference type="EMBL" id="JAUZMY010000007">
    <property type="protein sequence ID" value="MEE2037349.1"/>
    <property type="molecule type" value="Genomic_DNA"/>
</dbReference>
<protein>
    <recommendedName>
        <fullName evidence="3">Transposase</fullName>
    </recommendedName>
</protein>
<comment type="caution">
    <text evidence="1">The sequence shown here is derived from an EMBL/GenBank/DDBJ whole genome shotgun (WGS) entry which is preliminary data.</text>
</comment>
<name>A0ABU7K668_9ACTN</name>
<reference evidence="1 2" key="1">
    <citation type="submission" date="2023-08" db="EMBL/GenBank/DDBJ databases">
        <authorList>
            <person name="Girao M."/>
            <person name="Carvalho M.F."/>
        </authorList>
    </citation>
    <scope>NUCLEOTIDE SEQUENCE [LARGE SCALE GENOMIC DNA]</scope>
    <source>
        <strain evidence="1 2">CT-R113</strain>
    </source>
</reference>
<organism evidence="1 2">
    <name type="scientific">Nocardiopsis codii</name>
    <dbReference type="NCBI Taxonomy" id="3065942"/>
    <lineage>
        <taxon>Bacteria</taxon>
        <taxon>Bacillati</taxon>
        <taxon>Actinomycetota</taxon>
        <taxon>Actinomycetes</taxon>
        <taxon>Streptosporangiales</taxon>
        <taxon>Nocardiopsidaceae</taxon>
        <taxon>Nocardiopsis</taxon>
    </lineage>
</organism>
<proteinExistence type="predicted"/>
<accession>A0ABU7K668</accession>
<evidence type="ECO:0008006" key="3">
    <source>
        <dbReference type="Google" id="ProtNLM"/>
    </source>
</evidence>
<keyword evidence="2" id="KW-1185">Reference proteome</keyword>
<gene>
    <name evidence="1" type="ORF">Q8791_08970</name>
</gene>